<dbReference type="Gene3D" id="1.20.1610.10">
    <property type="entry name" value="alpha-1,2-mannosidases domains"/>
    <property type="match status" value="1"/>
</dbReference>
<dbReference type="Gene3D" id="3.30.2080.10">
    <property type="entry name" value="GH92 mannosidase domain"/>
    <property type="match status" value="1"/>
</dbReference>
<dbReference type="PANTHER" id="PTHR12143">
    <property type="entry name" value="PEPTIDE N-GLYCANASE PNGASE -RELATED"/>
    <property type="match status" value="1"/>
</dbReference>
<keyword evidence="5" id="KW-1185">Reference proteome</keyword>
<gene>
    <name evidence="4" type="ORF">GGX14DRAFT_675167</name>
</gene>
<dbReference type="GO" id="GO:0030246">
    <property type="term" value="F:carbohydrate binding"/>
    <property type="evidence" value="ECO:0007669"/>
    <property type="project" value="InterPro"/>
</dbReference>
<dbReference type="InterPro" id="IPR041371">
    <property type="entry name" value="GH92_N"/>
</dbReference>
<dbReference type="Gene3D" id="2.70.98.10">
    <property type="match status" value="1"/>
</dbReference>
<dbReference type="Gene3D" id="1.20.1050.60">
    <property type="entry name" value="alpha-1,2-mannosidase"/>
    <property type="match status" value="1"/>
</dbReference>
<dbReference type="InterPro" id="IPR050883">
    <property type="entry name" value="PNGase"/>
</dbReference>
<proteinExistence type="predicted"/>
<dbReference type="InterPro" id="IPR008928">
    <property type="entry name" value="6-hairpin_glycosidase_sf"/>
</dbReference>
<dbReference type="GO" id="GO:0005975">
    <property type="term" value="P:carbohydrate metabolic process"/>
    <property type="evidence" value="ECO:0007669"/>
    <property type="project" value="InterPro"/>
</dbReference>
<dbReference type="Proteomes" id="UP001219525">
    <property type="component" value="Unassembled WGS sequence"/>
</dbReference>
<name>A0AAD6VUW4_9AGAR</name>
<dbReference type="Pfam" id="PF07971">
    <property type="entry name" value="Glyco_hydro_92"/>
    <property type="match status" value="1"/>
</dbReference>
<dbReference type="EMBL" id="JARJCW010000009">
    <property type="protein sequence ID" value="KAJ7220563.1"/>
    <property type="molecule type" value="Genomic_DNA"/>
</dbReference>
<dbReference type="SUPFAM" id="SSF48208">
    <property type="entry name" value="Six-hairpin glycosidases"/>
    <property type="match status" value="1"/>
</dbReference>
<feature type="domain" description="Glycosyl hydrolase family 92" evidence="2">
    <location>
        <begin position="294"/>
        <end position="781"/>
    </location>
</feature>
<dbReference type="NCBIfam" id="TIGR01180">
    <property type="entry name" value="aman2_put"/>
    <property type="match status" value="1"/>
</dbReference>
<feature type="domain" description="Glycosyl hydrolase family 92 N-terminal" evidence="3">
    <location>
        <begin position="27"/>
        <end position="287"/>
    </location>
</feature>
<dbReference type="InterPro" id="IPR012939">
    <property type="entry name" value="Glyco_hydro_92"/>
</dbReference>
<dbReference type="InterPro" id="IPR005887">
    <property type="entry name" value="GH92_a_mannosidase_put"/>
</dbReference>
<dbReference type="GO" id="GO:0006516">
    <property type="term" value="P:glycoprotein catabolic process"/>
    <property type="evidence" value="ECO:0007669"/>
    <property type="project" value="TreeGrafter"/>
</dbReference>
<accession>A0AAD6VUW4</accession>
<dbReference type="Pfam" id="PF17678">
    <property type="entry name" value="Glyco_hydro_92N"/>
    <property type="match status" value="1"/>
</dbReference>
<evidence type="ECO:0000313" key="5">
    <source>
        <dbReference type="Proteomes" id="UP001219525"/>
    </source>
</evidence>
<reference evidence="4" key="1">
    <citation type="submission" date="2023-03" db="EMBL/GenBank/DDBJ databases">
        <title>Massive genome expansion in bonnet fungi (Mycena s.s.) driven by repeated elements and novel gene families across ecological guilds.</title>
        <authorList>
            <consortium name="Lawrence Berkeley National Laboratory"/>
            <person name="Harder C.B."/>
            <person name="Miyauchi S."/>
            <person name="Viragh M."/>
            <person name="Kuo A."/>
            <person name="Thoen E."/>
            <person name="Andreopoulos B."/>
            <person name="Lu D."/>
            <person name="Skrede I."/>
            <person name="Drula E."/>
            <person name="Henrissat B."/>
            <person name="Morin E."/>
            <person name="Kohler A."/>
            <person name="Barry K."/>
            <person name="LaButti K."/>
            <person name="Morin E."/>
            <person name="Salamov A."/>
            <person name="Lipzen A."/>
            <person name="Mereny Z."/>
            <person name="Hegedus B."/>
            <person name="Baldrian P."/>
            <person name="Stursova M."/>
            <person name="Weitz H."/>
            <person name="Taylor A."/>
            <person name="Grigoriev I.V."/>
            <person name="Nagy L.G."/>
            <person name="Martin F."/>
            <person name="Kauserud H."/>
        </authorList>
    </citation>
    <scope>NUCLEOTIDE SEQUENCE</scope>
    <source>
        <strain evidence="4">9144</strain>
    </source>
</reference>
<dbReference type="AlphaFoldDB" id="A0AAD6VUW4"/>
<keyword evidence="1" id="KW-0732">Signal</keyword>
<evidence type="ECO:0000313" key="4">
    <source>
        <dbReference type="EMBL" id="KAJ7220563.1"/>
    </source>
</evidence>
<evidence type="ECO:0000259" key="3">
    <source>
        <dbReference type="Pfam" id="PF17678"/>
    </source>
</evidence>
<dbReference type="PANTHER" id="PTHR12143:SF25">
    <property type="entry name" value="FAMILY PROTEIN, PUTATIVE (AFU_ORTHOLOGUE AFUA_1G10790)-RELATED"/>
    <property type="match status" value="1"/>
</dbReference>
<dbReference type="GO" id="GO:0005634">
    <property type="term" value="C:nucleus"/>
    <property type="evidence" value="ECO:0007669"/>
    <property type="project" value="TreeGrafter"/>
</dbReference>
<dbReference type="InterPro" id="IPR014718">
    <property type="entry name" value="GH-type_carb-bd"/>
</dbReference>
<evidence type="ECO:0000259" key="2">
    <source>
        <dbReference type="Pfam" id="PF07971"/>
    </source>
</evidence>
<comment type="caution">
    <text evidence="4">The sequence shown here is derived from an EMBL/GenBank/DDBJ whole genome shotgun (WGS) entry which is preliminary data.</text>
</comment>
<protein>
    <submittedName>
        <fullName evidence="4">Glycosyl hydrolase family 92-domain-containing protein</fullName>
    </submittedName>
</protein>
<feature type="chain" id="PRO_5042288308" evidence="1">
    <location>
        <begin position="22"/>
        <end position="814"/>
    </location>
</feature>
<feature type="signal peptide" evidence="1">
    <location>
        <begin position="1"/>
        <end position="21"/>
    </location>
</feature>
<organism evidence="4 5">
    <name type="scientific">Mycena pura</name>
    <dbReference type="NCBI Taxonomy" id="153505"/>
    <lineage>
        <taxon>Eukaryota</taxon>
        <taxon>Fungi</taxon>
        <taxon>Dikarya</taxon>
        <taxon>Basidiomycota</taxon>
        <taxon>Agaricomycotina</taxon>
        <taxon>Agaricomycetes</taxon>
        <taxon>Agaricomycetidae</taxon>
        <taxon>Agaricales</taxon>
        <taxon>Marasmiineae</taxon>
        <taxon>Mycenaceae</taxon>
        <taxon>Mycena</taxon>
    </lineage>
</organism>
<keyword evidence="4" id="KW-0378">Hydrolase</keyword>
<dbReference type="GO" id="GO:0000224">
    <property type="term" value="F:peptide-N4-(N-acetyl-beta-glucosaminyl)asparagine amidase activity"/>
    <property type="evidence" value="ECO:0007669"/>
    <property type="project" value="TreeGrafter"/>
</dbReference>
<sequence>MPLSVSRTLLFLAALSARTYGVELTSLVNLFIGTASGANGGSGGNAFPGAAIPHAMAKVGIDVNTAPRQAGYIHDNSSITGISLMHDEGTGGNTDGGYGIFPLFPLTGCSFTTCPVDINVRAALRAAGTDAATPGYFTTTFVNNIKLETTSTRRSGLIRFTYPTEGPNHVVIDLTNDLGRSFSGGSLSVSADGRVKLGGTFLQSYGPANYTVFACYDFAAPKTVSAQTITEFGTFQSTKLTTPNTITITPNSTALNFPFTASVSPEQAGALIQFTKSQTVIARFGVSFHDPDTACANAEAEVPDWDFDAVMGASAAAWEDVLSRVTVDTAAEDATVVELLYSSLYRASLVPANLTGENPYWESSFPFYDAFFCSWDTFRTVHPLLSLLSPREWSEIISAYVDGWRNTGFIPECRSNTKPGYVQGGDDGMVPLGDFAVKYGSHAAELGVPIDDLYEALVQTAENTAPDWLTVGRQNTAWITFGYIPTDWVDPSGAVGLPTREASRNAEYALGDFAVRQAAIALNKSPGDVVTYSNRSMNFVNMWDPNVTSDGFSGFLQRRAQNGTFLFSPVDACSPVDPVSHSCARGTDNDVGFYESSSWEYSFFMPQSMATVIGLMGGPDTFIQRLDNYFEKRYFAAGNEPGFEVPWTYHYANRPDLTAMRVRNVVYTNFGTGIGGIPGNDDSGAMASLLTFHMLGMYPVPASKQLLVGSPFVSAYTLRNDFLGTSTSFSVIGFDKTTLQATPPAGARVFVKSITVNGKPSASLCWLDFDDVVGGGSIEIEVYGDATAAAAAGCGDGPSALPDSLETGGFPFPA</sequence>
<evidence type="ECO:0000256" key="1">
    <source>
        <dbReference type="SAM" id="SignalP"/>
    </source>
</evidence>
<dbReference type="GO" id="GO:0005829">
    <property type="term" value="C:cytosol"/>
    <property type="evidence" value="ECO:0007669"/>
    <property type="project" value="TreeGrafter"/>
</dbReference>